<evidence type="ECO:0000313" key="8">
    <source>
        <dbReference type="EMBL" id="CUH84741.1"/>
    </source>
</evidence>
<evidence type="ECO:0000256" key="3">
    <source>
        <dbReference type="ARBA" id="ARBA00022448"/>
    </source>
</evidence>
<feature type="transmembrane region" description="Helical" evidence="7">
    <location>
        <begin position="94"/>
        <end position="122"/>
    </location>
</feature>
<name>A0A0P1GQG4_9RHOB</name>
<evidence type="ECO:0000256" key="2">
    <source>
        <dbReference type="ARBA" id="ARBA00010199"/>
    </source>
</evidence>
<dbReference type="GO" id="GO:0015297">
    <property type="term" value="F:antiporter activity"/>
    <property type="evidence" value="ECO:0007669"/>
    <property type="project" value="InterPro"/>
</dbReference>
<evidence type="ECO:0000256" key="5">
    <source>
        <dbReference type="ARBA" id="ARBA00022989"/>
    </source>
</evidence>
<dbReference type="OrthoDB" id="9789527at2"/>
<keyword evidence="3" id="KW-0813">Transport</keyword>
<feature type="transmembrane region" description="Helical" evidence="7">
    <location>
        <begin position="419"/>
        <end position="440"/>
    </location>
</feature>
<evidence type="ECO:0000256" key="7">
    <source>
        <dbReference type="SAM" id="Phobius"/>
    </source>
</evidence>
<dbReference type="GO" id="GO:0005886">
    <property type="term" value="C:plasma membrane"/>
    <property type="evidence" value="ECO:0007669"/>
    <property type="project" value="TreeGrafter"/>
</dbReference>
<feature type="transmembrane region" description="Helical" evidence="7">
    <location>
        <begin position="393"/>
        <end position="413"/>
    </location>
</feature>
<feature type="transmembrane region" description="Helical" evidence="7">
    <location>
        <begin position="199"/>
        <end position="217"/>
    </location>
</feature>
<organism evidence="8 9">
    <name type="scientific">Thalassovita mediterranea</name>
    <dbReference type="NCBI Taxonomy" id="340021"/>
    <lineage>
        <taxon>Bacteria</taxon>
        <taxon>Pseudomonadati</taxon>
        <taxon>Pseudomonadota</taxon>
        <taxon>Alphaproteobacteria</taxon>
        <taxon>Rhodobacterales</taxon>
        <taxon>Roseobacteraceae</taxon>
        <taxon>Thalassovita</taxon>
    </lineage>
</organism>
<gene>
    <name evidence="8" type="primary">dinF</name>
    <name evidence="8" type="ORF">TM5383_01953</name>
</gene>
<evidence type="ECO:0000256" key="1">
    <source>
        <dbReference type="ARBA" id="ARBA00004141"/>
    </source>
</evidence>
<keyword evidence="4 7" id="KW-0812">Transmembrane</keyword>
<feature type="transmembrane region" description="Helical" evidence="7">
    <location>
        <begin position="360"/>
        <end position="381"/>
    </location>
</feature>
<dbReference type="PANTHER" id="PTHR43298">
    <property type="entry name" value="MULTIDRUG RESISTANCE PROTEIN NORM-RELATED"/>
    <property type="match status" value="1"/>
</dbReference>
<feature type="transmembrane region" description="Helical" evidence="7">
    <location>
        <begin position="142"/>
        <end position="162"/>
    </location>
</feature>
<dbReference type="Proteomes" id="UP000051681">
    <property type="component" value="Unassembled WGS sequence"/>
</dbReference>
<comment type="subcellular location">
    <subcellularLocation>
        <location evidence="1">Membrane</location>
        <topology evidence="1">Multi-pass membrane protein</topology>
    </subcellularLocation>
</comment>
<keyword evidence="5 7" id="KW-1133">Transmembrane helix</keyword>
<dbReference type="CDD" id="cd13136">
    <property type="entry name" value="MATE_DinF_like"/>
    <property type="match status" value="1"/>
</dbReference>
<dbReference type="EMBL" id="CYSF01000007">
    <property type="protein sequence ID" value="CUH84741.1"/>
    <property type="molecule type" value="Genomic_DNA"/>
</dbReference>
<keyword evidence="9" id="KW-1185">Reference proteome</keyword>
<protein>
    <submittedName>
        <fullName evidence="8">DNA-damage-inducible protein F</fullName>
    </submittedName>
</protein>
<dbReference type="STRING" id="340021.TM5383_01953"/>
<keyword evidence="6 7" id="KW-0472">Membrane</keyword>
<sequence>MVDNTAQPVTQSEVTHKRVLHIAVPIVLSNITVPLLGLVDTGVVGQMGQAAPIGAVGVGAVFLGALYWIFGFLRMGTTGLVGQALGAGRMGEVAALFSRALLVAGFAGLALILLQGPLFWAAFQISPASGEVEGMARAYMQIRVWSAPAAIALYGVTGWLIAQERTRAVFVLQIWMNGVNILLDLWFALGLGWGVEGVAFATFLAEWSGLALGLYLCRDVFANPAWRQAARVFDRAALRHMMVVNTDILLRSLMLQAMFLSFLLVGAGFGDVTLAANQVLMQFLHVIAYGLDGFAFAVEALVAQYFGAGLRGAMRRSIKLTSIWAVTVAIAMTVGFALFGGTIIDTLTTAEVVRDVARVYLPYLVICPLLGLGAYMLDGVFIGATATRDMRNMMAVSLGVYLAAVALLVWGLGLGNHGLWLAMLVAFVVRGGTLASRYPALEARMGLGKP</sequence>
<accession>A0A0P1GQG4</accession>
<feature type="transmembrane region" description="Helical" evidence="7">
    <location>
        <begin position="287"/>
        <end position="308"/>
    </location>
</feature>
<reference evidence="8 9" key="1">
    <citation type="submission" date="2015-09" db="EMBL/GenBank/DDBJ databases">
        <authorList>
            <consortium name="Swine Surveillance"/>
        </authorList>
    </citation>
    <scope>NUCLEOTIDE SEQUENCE [LARGE SCALE GENOMIC DNA]</scope>
    <source>
        <strain evidence="8 9">CECT 8383</strain>
    </source>
</reference>
<dbReference type="RefSeq" id="WP_058318807.1">
    <property type="nucleotide sequence ID" value="NZ_CYSF01000007.1"/>
</dbReference>
<feature type="transmembrane region" description="Helical" evidence="7">
    <location>
        <begin position="19"/>
        <end position="39"/>
    </location>
</feature>
<feature type="transmembrane region" description="Helical" evidence="7">
    <location>
        <begin position="320"/>
        <end position="340"/>
    </location>
</feature>
<comment type="similarity">
    <text evidence="2">Belongs to the multi antimicrobial extrusion (MATE) (TC 2.A.66.1) family.</text>
</comment>
<dbReference type="Pfam" id="PF01554">
    <property type="entry name" value="MatE"/>
    <property type="match status" value="2"/>
</dbReference>
<evidence type="ECO:0000256" key="4">
    <source>
        <dbReference type="ARBA" id="ARBA00022692"/>
    </source>
</evidence>
<dbReference type="PANTHER" id="PTHR43298:SF2">
    <property type="entry name" value="FMN_FAD EXPORTER YEEO-RELATED"/>
    <property type="match status" value="1"/>
</dbReference>
<dbReference type="GO" id="GO:0042910">
    <property type="term" value="F:xenobiotic transmembrane transporter activity"/>
    <property type="evidence" value="ECO:0007669"/>
    <property type="project" value="InterPro"/>
</dbReference>
<dbReference type="InterPro" id="IPR002528">
    <property type="entry name" value="MATE_fam"/>
</dbReference>
<evidence type="ECO:0000313" key="9">
    <source>
        <dbReference type="Proteomes" id="UP000051681"/>
    </source>
</evidence>
<dbReference type="InterPro" id="IPR044644">
    <property type="entry name" value="DinF-like"/>
</dbReference>
<feature type="transmembrane region" description="Helical" evidence="7">
    <location>
        <begin position="248"/>
        <end position="267"/>
    </location>
</feature>
<proteinExistence type="inferred from homology"/>
<evidence type="ECO:0000256" key="6">
    <source>
        <dbReference type="ARBA" id="ARBA00023136"/>
    </source>
</evidence>
<feature type="transmembrane region" description="Helical" evidence="7">
    <location>
        <begin position="51"/>
        <end position="73"/>
    </location>
</feature>
<dbReference type="NCBIfam" id="TIGR00797">
    <property type="entry name" value="matE"/>
    <property type="match status" value="1"/>
</dbReference>
<feature type="transmembrane region" description="Helical" evidence="7">
    <location>
        <begin position="174"/>
        <end position="193"/>
    </location>
</feature>
<dbReference type="InterPro" id="IPR050222">
    <property type="entry name" value="MATE_MdtK"/>
</dbReference>
<dbReference type="AlphaFoldDB" id="A0A0P1GQG4"/>